<evidence type="ECO:0000256" key="3">
    <source>
        <dbReference type="ARBA" id="ARBA00012572"/>
    </source>
</evidence>
<evidence type="ECO:0000256" key="9">
    <source>
        <dbReference type="HAMAP-Rule" id="MF_00135"/>
    </source>
</evidence>
<dbReference type="CDD" id="cd00405">
    <property type="entry name" value="PRAI"/>
    <property type="match status" value="1"/>
</dbReference>
<dbReference type="GO" id="GO:0000162">
    <property type="term" value="P:L-tryptophan biosynthetic process"/>
    <property type="evidence" value="ECO:0007669"/>
    <property type="project" value="UniProtKB-UniRule"/>
</dbReference>
<comment type="pathway">
    <text evidence="2 9">Amino-acid biosynthesis; L-tryptophan biosynthesis; L-tryptophan from chorismate: step 3/5.</text>
</comment>
<keyword evidence="12" id="KW-1185">Reference proteome</keyword>
<dbReference type="EC" id="5.3.1.24" evidence="3 9"/>
<evidence type="ECO:0000313" key="11">
    <source>
        <dbReference type="EMBL" id="EFY04660.1"/>
    </source>
</evidence>
<dbReference type="InterPro" id="IPR044643">
    <property type="entry name" value="TrpF_fam"/>
</dbReference>
<dbReference type="OrthoDB" id="9786954at2"/>
<name>E8LES7_9FIRM</name>
<dbReference type="RefSeq" id="WP_009145720.1">
    <property type="nucleotide sequence ID" value="NZ_GL830895.1"/>
</dbReference>
<dbReference type="InterPro" id="IPR013785">
    <property type="entry name" value="Aldolase_TIM"/>
</dbReference>
<organism evidence="11 12">
    <name type="scientific">Phascolarctobacterium succinatutens YIT 12067</name>
    <dbReference type="NCBI Taxonomy" id="626939"/>
    <lineage>
        <taxon>Bacteria</taxon>
        <taxon>Bacillati</taxon>
        <taxon>Bacillota</taxon>
        <taxon>Negativicutes</taxon>
        <taxon>Acidaminococcales</taxon>
        <taxon>Acidaminococcaceae</taxon>
        <taxon>Phascolarctobacterium</taxon>
    </lineage>
</organism>
<evidence type="ECO:0000256" key="8">
    <source>
        <dbReference type="ARBA" id="ARBA00023235"/>
    </source>
</evidence>
<dbReference type="EMBL" id="AEVN01000059">
    <property type="protein sequence ID" value="EFY04660.1"/>
    <property type="molecule type" value="Genomic_DNA"/>
</dbReference>
<sequence length="212" mass="23423">MRKVKVKICGLKRAQDIECVNKLLPDYIGFVFAKTKREVTEQQAAQLKAMLNPQIKAVGVFVNAEIDLIVRLAASRTIDIIQLHGDEDAAYCERLRLQTELPIIKAVRVKDAGSFENLQAYPCDYLLFDTYTKVQYGGTGKRFDLSLVADEKINKPYLIAGGLEAANVADVLKNSNAFAVDVSGGVETEGLKDPEKIAAFIAEVRGDNDDKR</sequence>
<dbReference type="GO" id="GO:0004640">
    <property type="term" value="F:phosphoribosylanthranilate isomerase activity"/>
    <property type="evidence" value="ECO:0007669"/>
    <property type="project" value="UniProtKB-UniRule"/>
</dbReference>
<protein>
    <recommendedName>
        <fullName evidence="4 9">N-(5'-phosphoribosyl)anthranilate isomerase</fullName>
        <shortName evidence="9">PRAI</shortName>
        <ecNumber evidence="3 9">5.3.1.24</ecNumber>
    </recommendedName>
</protein>
<accession>E8LES7</accession>
<evidence type="ECO:0000256" key="7">
    <source>
        <dbReference type="ARBA" id="ARBA00023141"/>
    </source>
</evidence>
<evidence type="ECO:0000259" key="10">
    <source>
        <dbReference type="Pfam" id="PF00697"/>
    </source>
</evidence>
<dbReference type="HAMAP" id="MF_00135">
    <property type="entry name" value="PRAI"/>
    <property type="match status" value="1"/>
</dbReference>
<proteinExistence type="inferred from homology"/>
<dbReference type="PANTHER" id="PTHR42894:SF1">
    <property type="entry name" value="N-(5'-PHOSPHORIBOSYL)ANTHRANILATE ISOMERASE"/>
    <property type="match status" value="1"/>
</dbReference>
<evidence type="ECO:0000256" key="5">
    <source>
        <dbReference type="ARBA" id="ARBA00022605"/>
    </source>
</evidence>
<reference evidence="11 12" key="1">
    <citation type="submission" date="2011-01" db="EMBL/GenBank/DDBJ databases">
        <authorList>
            <person name="Weinstock G."/>
            <person name="Sodergren E."/>
            <person name="Clifton S."/>
            <person name="Fulton L."/>
            <person name="Fulton B."/>
            <person name="Courtney L."/>
            <person name="Fronick C."/>
            <person name="Harrison M."/>
            <person name="Strong C."/>
            <person name="Farmer C."/>
            <person name="Delahaunty K."/>
            <person name="Markovic C."/>
            <person name="Hall O."/>
            <person name="Minx P."/>
            <person name="Tomlinson C."/>
            <person name="Mitreva M."/>
            <person name="Hou S."/>
            <person name="Chen J."/>
            <person name="Wollam A."/>
            <person name="Pepin K.H."/>
            <person name="Johnson M."/>
            <person name="Bhonagiri V."/>
            <person name="Zhang X."/>
            <person name="Suruliraj S."/>
            <person name="Warren W."/>
            <person name="Chinwalla A."/>
            <person name="Mardis E.R."/>
            <person name="Wilson R.K."/>
        </authorList>
    </citation>
    <scope>NUCLEOTIDE SEQUENCE [LARGE SCALE GENOMIC DNA]</scope>
    <source>
        <strain evidence="11 12">YIT 12067</strain>
    </source>
</reference>
<comment type="similarity">
    <text evidence="9">Belongs to the TrpF family.</text>
</comment>
<dbReference type="InterPro" id="IPR011060">
    <property type="entry name" value="RibuloseP-bd_barrel"/>
</dbReference>
<evidence type="ECO:0000256" key="4">
    <source>
        <dbReference type="ARBA" id="ARBA00022272"/>
    </source>
</evidence>
<keyword evidence="5 9" id="KW-0028">Amino-acid biosynthesis</keyword>
<dbReference type="Proteomes" id="UP000004923">
    <property type="component" value="Unassembled WGS sequence"/>
</dbReference>
<comment type="caution">
    <text evidence="11">The sequence shown here is derived from an EMBL/GenBank/DDBJ whole genome shotgun (WGS) entry which is preliminary data.</text>
</comment>
<dbReference type="AlphaFoldDB" id="E8LES7"/>
<dbReference type="InterPro" id="IPR001240">
    <property type="entry name" value="PRAI_dom"/>
</dbReference>
<dbReference type="SUPFAM" id="SSF51366">
    <property type="entry name" value="Ribulose-phoshate binding barrel"/>
    <property type="match status" value="1"/>
</dbReference>
<dbReference type="PANTHER" id="PTHR42894">
    <property type="entry name" value="N-(5'-PHOSPHORIBOSYL)ANTHRANILATE ISOMERASE"/>
    <property type="match status" value="1"/>
</dbReference>
<dbReference type="HOGENOM" id="CLU_076364_1_0_9"/>
<comment type="catalytic activity">
    <reaction evidence="1 9">
        <text>N-(5-phospho-beta-D-ribosyl)anthranilate = 1-(2-carboxyphenylamino)-1-deoxy-D-ribulose 5-phosphate</text>
        <dbReference type="Rhea" id="RHEA:21540"/>
        <dbReference type="ChEBI" id="CHEBI:18277"/>
        <dbReference type="ChEBI" id="CHEBI:58613"/>
        <dbReference type="EC" id="5.3.1.24"/>
    </reaction>
</comment>
<evidence type="ECO:0000313" key="12">
    <source>
        <dbReference type="Proteomes" id="UP000004923"/>
    </source>
</evidence>
<evidence type="ECO:0000256" key="2">
    <source>
        <dbReference type="ARBA" id="ARBA00004664"/>
    </source>
</evidence>
<keyword evidence="6 9" id="KW-0822">Tryptophan biosynthesis</keyword>
<dbReference type="UniPathway" id="UPA00035">
    <property type="reaction ID" value="UER00042"/>
</dbReference>
<keyword evidence="7 9" id="KW-0057">Aromatic amino acid biosynthesis</keyword>
<dbReference type="Pfam" id="PF00697">
    <property type="entry name" value="PRAI"/>
    <property type="match status" value="1"/>
</dbReference>
<feature type="domain" description="N-(5'phosphoribosyl) anthranilate isomerase (PRAI)" evidence="10">
    <location>
        <begin position="6"/>
        <end position="201"/>
    </location>
</feature>
<evidence type="ECO:0000256" key="1">
    <source>
        <dbReference type="ARBA" id="ARBA00001164"/>
    </source>
</evidence>
<gene>
    <name evidence="9 11" type="primary">trpF</name>
    <name evidence="11" type="ORF">HMPREF9443_01361</name>
</gene>
<dbReference type="eggNOG" id="COG0135">
    <property type="taxonomic scope" value="Bacteria"/>
</dbReference>
<evidence type="ECO:0000256" key="6">
    <source>
        <dbReference type="ARBA" id="ARBA00022822"/>
    </source>
</evidence>
<keyword evidence="8 9" id="KW-0413">Isomerase</keyword>
<dbReference type="Gene3D" id="3.20.20.70">
    <property type="entry name" value="Aldolase class I"/>
    <property type="match status" value="1"/>
</dbReference>